<keyword evidence="1" id="KW-0812">Transmembrane</keyword>
<evidence type="ECO:0000313" key="2">
    <source>
        <dbReference type="EMBL" id="RNI23942.1"/>
    </source>
</evidence>
<gene>
    <name evidence="2" type="ORF">EFY87_06665</name>
</gene>
<feature type="transmembrane region" description="Helical" evidence="1">
    <location>
        <begin position="99"/>
        <end position="121"/>
    </location>
</feature>
<reference evidence="2 3" key="1">
    <citation type="submission" date="2018-11" db="EMBL/GenBank/DDBJ databases">
        <title>Draft genome of Simplicispira Flexivirga sp. BO-16.</title>
        <authorList>
            <person name="Im W.T."/>
        </authorList>
    </citation>
    <scope>NUCLEOTIDE SEQUENCE [LARGE SCALE GENOMIC DNA]</scope>
    <source>
        <strain evidence="2 3">BO-16</strain>
    </source>
</reference>
<dbReference type="AlphaFoldDB" id="A0A3M9MEE0"/>
<proteinExistence type="predicted"/>
<protein>
    <recommendedName>
        <fullName evidence="4">DUF3592 domain-containing protein</fullName>
    </recommendedName>
</protein>
<evidence type="ECO:0000256" key="1">
    <source>
        <dbReference type="SAM" id="Phobius"/>
    </source>
</evidence>
<name>A0A3M9MEE0_9MICO</name>
<dbReference type="Proteomes" id="UP000271678">
    <property type="component" value="Unassembled WGS sequence"/>
</dbReference>
<keyword evidence="1" id="KW-0472">Membrane</keyword>
<dbReference type="EMBL" id="RJJQ01000004">
    <property type="protein sequence ID" value="RNI23942.1"/>
    <property type="molecule type" value="Genomic_DNA"/>
</dbReference>
<evidence type="ECO:0008006" key="4">
    <source>
        <dbReference type="Google" id="ProtNLM"/>
    </source>
</evidence>
<comment type="caution">
    <text evidence="2">The sequence shown here is derived from an EMBL/GenBank/DDBJ whole genome shotgun (WGS) entry which is preliminary data.</text>
</comment>
<sequence length="140" mass="14378">MVVLGVLIGVGMAIGGLVSGVAASHRAPHETATATGMVTTAGKCAGRATSYGRAVFTAGGSPYTATVACNTHKGERVAVKYNPADPAHNNDRENSVHHFVIAGIGALLALVVAGRAAPALLRERRRSMSGKRRSPRHGRA</sequence>
<evidence type="ECO:0000313" key="3">
    <source>
        <dbReference type="Proteomes" id="UP000271678"/>
    </source>
</evidence>
<organism evidence="2 3">
    <name type="scientific">Flexivirga caeni</name>
    <dbReference type="NCBI Taxonomy" id="2294115"/>
    <lineage>
        <taxon>Bacteria</taxon>
        <taxon>Bacillati</taxon>
        <taxon>Actinomycetota</taxon>
        <taxon>Actinomycetes</taxon>
        <taxon>Micrococcales</taxon>
        <taxon>Dermacoccaceae</taxon>
        <taxon>Flexivirga</taxon>
    </lineage>
</organism>
<keyword evidence="1" id="KW-1133">Transmembrane helix</keyword>
<accession>A0A3M9MEE0</accession>
<keyword evidence="3" id="KW-1185">Reference proteome</keyword>